<sequence length="68" mass="7497">PVNTSCVRQAEPTPRVRIKHGSKRGQKLKSTLAVRSGMIQIYLAGMSSVGRRSVNALTIFDLCRHNGF</sequence>
<protein>
    <submittedName>
        <fullName evidence="2">Uncharacterized protein</fullName>
    </submittedName>
</protein>
<accession>K0S0P8</accession>
<gene>
    <name evidence="2" type="ORF">THAOC_20116</name>
</gene>
<name>K0S0P8_THAOC</name>
<comment type="caution">
    <text evidence="2">The sequence shown here is derived from an EMBL/GenBank/DDBJ whole genome shotgun (WGS) entry which is preliminary data.</text>
</comment>
<organism evidence="2 3">
    <name type="scientific">Thalassiosira oceanica</name>
    <name type="common">Marine diatom</name>
    <dbReference type="NCBI Taxonomy" id="159749"/>
    <lineage>
        <taxon>Eukaryota</taxon>
        <taxon>Sar</taxon>
        <taxon>Stramenopiles</taxon>
        <taxon>Ochrophyta</taxon>
        <taxon>Bacillariophyta</taxon>
        <taxon>Coscinodiscophyceae</taxon>
        <taxon>Thalassiosirophycidae</taxon>
        <taxon>Thalassiosirales</taxon>
        <taxon>Thalassiosiraceae</taxon>
        <taxon>Thalassiosira</taxon>
    </lineage>
</organism>
<evidence type="ECO:0000313" key="2">
    <source>
        <dbReference type="EMBL" id="EJK59628.1"/>
    </source>
</evidence>
<dbReference type="AlphaFoldDB" id="K0S0P8"/>
<reference evidence="2 3" key="1">
    <citation type="journal article" date="2012" name="Genome Biol.">
        <title>Genome and low-iron response of an oceanic diatom adapted to chronic iron limitation.</title>
        <authorList>
            <person name="Lommer M."/>
            <person name="Specht M."/>
            <person name="Roy A.S."/>
            <person name="Kraemer L."/>
            <person name="Andreson R."/>
            <person name="Gutowska M.A."/>
            <person name="Wolf J."/>
            <person name="Bergner S.V."/>
            <person name="Schilhabel M.B."/>
            <person name="Klostermeier U.C."/>
            <person name="Beiko R.G."/>
            <person name="Rosenstiel P."/>
            <person name="Hippler M."/>
            <person name="Laroche J."/>
        </authorList>
    </citation>
    <scope>NUCLEOTIDE SEQUENCE [LARGE SCALE GENOMIC DNA]</scope>
    <source>
        <strain evidence="2 3">CCMP1005</strain>
    </source>
</reference>
<feature type="non-terminal residue" evidence="2">
    <location>
        <position position="1"/>
    </location>
</feature>
<feature type="region of interest" description="Disordered" evidence="1">
    <location>
        <begin position="1"/>
        <end position="24"/>
    </location>
</feature>
<dbReference type="Proteomes" id="UP000266841">
    <property type="component" value="Unassembled WGS sequence"/>
</dbReference>
<dbReference type="EMBL" id="AGNL01022606">
    <property type="protein sequence ID" value="EJK59628.1"/>
    <property type="molecule type" value="Genomic_DNA"/>
</dbReference>
<keyword evidence="3" id="KW-1185">Reference proteome</keyword>
<evidence type="ECO:0000256" key="1">
    <source>
        <dbReference type="SAM" id="MobiDB-lite"/>
    </source>
</evidence>
<evidence type="ECO:0000313" key="3">
    <source>
        <dbReference type="Proteomes" id="UP000266841"/>
    </source>
</evidence>
<proteinExistence type="predicted"/>